<dbReference type="EMBL" id="CM003140">
    <property type="protein sequence ID" value="KIS71734.1"/>
    <property type="molecule type" value="Genomic_DNA"/>
</dbReference>
<protein>
    <submittedName>
        <fullName evidence="1">Uncharacterized protein</fullName>
    </submittedName>
</protein>
<dbReference type="InParanoid" id="A0A0D1E753"/>
<dbReference type="GeneID" id="23566120"/>
<organism evidence="1 2">
    <name type="scientific">Mycosarcoma maydis</name>
    <name type="common">Corn smut fungus</name>
    <name type="synonym">Ustilago maydis</name>
    <dbReference type="NCBI Taxonomy" id="5270"/>
    <lineage>
        <taxon>Eukaryota</taxon>
        <taxon>Fungi</taxon>
        <taxon>Dikarya</taxon>
        <taxon>Basidiomycota</taxon>
        <taxon>Ustilaginomycotina</taxon>
        <taxon>Ustilaginomycetes</taxon>
        <taxon>Ustilaginales</taxon>
        <taxon>Ustilaginaceae</taxon>
        <taxon>Mycosarcoma</taxon>
    </lineage>
</organism>
<keyword evidence="2" id="KW-1185">Reference proteome</keyword>
<dbReference type="AlphaFoldDB" id="A0A0D1E753"/>
<proteinExistence type="predicted"/>
<reference evidence="1 2" key="1">
    <citation type="journal article" date="2006" name="Nature">
        <title>Insights from the genome of the biotrophic fungal plant pathogen Ustilago maydis.</title>
        <authorList>
            <person name="Kamper J."/>
            <person name="Kahmann R."/>
            <person name="Bolker M."/>
            <person name="Ma L.J."/>
            <person name="Brefort T."/>
            <person name="Saville B.J."/>
            <person name="Banuett F."/>
            <person name="Kronstad J.W."/>
            <person name="Gold S.E."/>
            <person name="Muller O."/>
            <person name="Perlin M.H."/>
            <person name="Wosten H.A."/>
            <person name="de Vries R."/>
            <person name="Ruiz-Herrera J."/>
            <person name="Reynaga-Pena C.G."/>
            <person name="Snetselaar K."/>
            <person name="McCann M."/>
            <person name="Perez-Martin J."/>
            <person name="Feldbrugge M."/>
            <person name="Basse C.W."/>
            <person name="Steinberg G."/>
            <person name="Ibeas J.I."/>
            <person name="Holloman W."/>
            <person name="Guzman P."/>
            <person name="Farman M."/>
            <person name="Stajich J.E."/>
            <person name="Sentandreu R."/>
            <person name="Gonzalez-Prieto J.M."/>
            <person name="Kennell J.C."/>
            <person name="Molina L."/>
            <person name="Schirawski J."/>
            <person name="Mendoza-Mendoza A."/>
            <person name="Greilinger D."/>
            <person name="Munch K."/>
            <person name="Rossel N."/>
            <person name="Scherer M."/>
            <person name="Vranes M."/>
            <person name="Ladendorf O."/>
            <person name="Vincon V."/>
            <person name="Fuchs U."/>
            <person name="Sandrock B."/>
            <person name="Meng S."/>
            <person name="Ho E.C."/>
            <person name="Cahill M.J."/>
            <person name="Boyce K.J."/>
            <person name="Klose J."/>
            <person name="Klosterman S.J."/>
            <person name="Deelstra H.J."/>
            <person name="Ortiz-Castellanos L."/>
            <person name="Li W."/>
            <person name="Sanchez-Alonso P."/>
            <person name="Schreier P.H."/>
            <person name="Hauser-Hahn I."/>
            <person name="Vaupel M."/>
            <person name="Koopmann E."/>
            <person name="Friedrich G."/>
            <person name="Voss H."/>
            <person name="Schluter T."/>
            <person name="Margolis J."/>
            <person name="Platt D."/>
            <person name="Swimmer C."/>
            <person name="Gnirke A."/>
            <person name="Chen F."/>
            <person name="Vysotskaia V."/>
            <person name="Mannhaupt G."/>
            <person name="Guldener U."/>
            <person name="Munsterkotter M."/>
            <person name="Haase D."/>
            <person name="Oesterheld M."/>
            <person name="Mewes H.W."/>
            <person name="Mauceli E.W."/>
            <person name="DeCaprio D."/>
            <person name="Wade C.M."/>
            <person name="Butler J."/>
            <person name="Young S."/>
            <person name="Jaffe D.B."/>
            <person name="Calvo S."/>
            <person name="Nusbaum C."/>
            <person name="Galagan J."/>
            <person name="Birren B.W."/>
        </authorList>
    </citation>
    <scope>NUCLEOTIDE SEQUENCE [LARGE SCALE GENOMIC DNA]</scope>
    <source>
        <strain evidence="2">DSM 14603 / FGSC 9021 / UM521</strain>
    </source>
</reference>
<evidence type="ECO:0000313" key="1">
    <source>
        <dbReference type="EMBL" id="KIS71734.1"/>
    </source>
</evidence>
<dbReference type="RefSeq" id="XP_011386634.1">
    <property type="nucleotide sequence ID" value="XM_011388332.1"/>
</dbReference>
<dbReference type="VEuPathDB" id="FungiDB:UMAG_10045"/>
<dbReference type="Proteomes" id="UP000000561">
    <property type="component" value="Chromosome 1"/>
</dbReference>
<gene>
    <name evidence="1" type="ORF">UMAG_10045</name>
</gene>
<accession>A0A0D1E753</accession>
<dbReference type="KEGG" id="uma:UMAG_10045"/>
<name>A0A0D1E753_MYCMD</name>
<sequence length="95" mass="10532">MASTGAAVPSVAQGPFHFCKRSTRLGGSRCFSAHAPRELCAGPRLPLYFALAHGPLDGCWLTSAPMWGQQHMRAKLAVQRAGHNHEWWLRMMHHS</sequence>
<evidence type="ECO:0000313" key="2">
    <source>
        <dbReference type="Proteomes" id="UP000000561"/>
    </source>
</evidence>